<dbReference type="GO" id="GO:0005886">
    <property type="term" value="C:plasma membrane"/>
    <property type="evidence" value="ECO:0007669"/>
    <property type="project" value="UniProtKB-SubCell"/>
</dbReference>
<keyword evidence="5 6" id="KW-0472">Membrane</keyword>
<dbReference type="KEGG" id="ans:ArsFIN_40210"/>
<dbReference type="Proteomes" id="UP000295134">
    <property type="component" value="Chromosome"/>
</dbReference>
<dbReference type="Pfam" id="PF01925">
    <property type="entry name" value="TauE"/>
    <property type="match status" value="1"/>
</dbReference>
<keyword evidence="11" id="KW-1185">Reference proteome</keyword>
<evidence type="ECO:0000256" key="2">
    <source>
        <dbReference type="ARBA" id="ARBA00009142"/>
    </source>
</evidence>
<dbReference type="EMBL" id="CP123504">
    <property type="protein sequence ID" value="WGM01364.1"/>
    <property type="molecule type" value="Genomic_DNA"/>
</dbReference>
<feature type="transmembrane region" description="Helical" evidence="6">
    <location>
        <begin position="7"/>
        <end position="28"/>
    </location>
</feature>
<feature type="transmembrane region" description="Helical" evidence="6">
    <location>
        <begin position="34"/>
        <end position="53"/>
    </location>
</feature>
<dbReference type="RefSeq" id="WP_026823800.1">
    <property type="nucleotide sequence ID" value="NZ_CP038613.1"/>
</dbReference>
<dbReference type="InterPro" id="IPR002781">
    <property type="entry name" value="TM_pro_TauE-like"/>
</dbReference>
<evidence type="ECO:0000256" key="5">
    <source>
        <dbReference type="ARBA" id="ARBA00023136"/>
    </source>
</evidence>
<gene>
    <name evidence="7" type="ORF">ArsFIN_40210</name>
    <name evidence="8" type="ORF">QE210_16345</name>
    <name evidence="9" type="ORF">QE258_19155</name>
</gene>
<evidence type="ECO:0000313" key="10">
    <source>
        <dbReference type="Proteomes" id="UP000295134"/>
    </source>
</evidence>
<comment type="similarity">
    <text evidence="2 6">Belongs to the 4-toluene sulfonate uptake permease (TSUP) (TC 2.A.102) family.</text>
</comment>
<feature type="transmembrane region" description="Helical" evidence="6">
    <location>
        <begin position="185"/>
        <end position="204"/>
    </location>
</feature>
<sequence length="263" mass="28647">MFFVTELIIGAILGLIISLTGVGGGVVVLPVLTYFFGLDALSAVATANFLSMLMKISSSYMHFRLGNVPIKSAVVVLAIMIPATVLTSFLVSYFSQWPGYQPQVELAINILIVVAIIYSLFLFIYRIFFAFSLNQFEENNTIDIRSLLLPAISAGVVLGATGVGGGVVVLPLLLRYLKLSVKQAIGTAIFVTTILSGSSAIAYMRDGHTHIVLAFTLCIGSLMTIPLAKYLMLNLSDRVLQYLTLLFILSSAIMMSIKLWHYF</sequence>
<keyword evidence="3 6" id="KW-0812">Transmembrane</keyword>
<reference evidence="8" key="2">
    <citation type="submission" date="2023-04" db="EMBL/GenBank/DDBJ databases">
        <title>Genome dynamics across the evolutionary transition to endosymbiosis.</title>
        <authorList>
            <person name="Siozios S."/>
            <person name="Nadal-Jimenez P."/>
            <person name="Azagi T."/>
            <person name="Sprong H."/>
            <person name="Frost C.L."/>
            <person name="Parratt S.R."/>
            <person name="Taylor G."/>
            <person name="Brettell L."/>
            <person name="Lew K.C."/>
            <person name="Croft L."/>
            <person name="King K.C."/>
            <person name="Brockhurst M.A."/>
            <person name="Hypsa V."/>
            <person name="Novakova E."/>
            <person name="Darby A.C."/>
            <person name="Hurst G.D.D."/>
        </authorList>
    </citation>
    <scope>NUCLEOTIDE SEQUENCE</scope>
    <source>
        <strain evidence="9">ANv_CAN</strain>
        <strain evidence="8">APv</strain>
    </source>
</reference>
<keyword evidence="4 6" id="KW-1133">Transmembrane helix</keyword>
<proteinExistence type="inferred from homology"/>
<protein>
    <recommendedName>
        <fullName evidence="6">Probable membrane transporter protein</fullName>
    </recommendedName>
</protein>
<feature type="transmembrane region" description="Helical" evidence="6">
    <location>
        <begin position="148"/>
        <end position="173"/>
    </location>
</feature>
<evidence type="ECO:0000256" key="4">
    <source>
        <dbReference type="ARBA" id="ARBA00022989"/>
    </source>
</evidence>
<dbReference type="Proteomes" id="UP001177592">
    <property type="component" value="Chromosome"/>
</dbReference>
<name>A0A4P7L8M8_9GAMM</name>
<dbReference type="AlphaFoldDB" id="A0A4P7L8M8"/>
<evidence type="ECO:0000313" key="8">
    <source>
        <dbReference type="EMBL" id="WGM01364.1"/>
    </source>
</evidence>
<keyword evidence="6" id="KW-1003">Cell membrane</keyword>
<dbReference type="GeneID" id="96878895"/>
<organism evidence="7 10">
    <name type="scientific">Arsenophonus nasoniae</name>
    <name type="common">son-killer infecting Nasonia vitripennis</name>
    <dbReference type="NCBI Taxonomy" id="638"/>
    <lineage>
        <taxon>Bacteria</taxon>
        <taxon>Pseudomonadati</taxon>
        <taxon>Pseudomonadota</taxon>
        <taxon>Gammaproteobacteria</taxon>
        <taxon>Enterobacterales</taxon>
        <taxon>Morganellaceae</taxon>
        <taxon>Arsenophonus</taxon>
    </lineage>
</organism>
<feature type="transmembrane region" description="Helical" evidence="6">
    <location>
        <begin position="74"/>
        <end position="94"/>
    </location>
</feature>
<comment type="subcellular location">
    <subcellularLocation>
        <location evidence="6">Cell membrane</location>
        <topology evidence="6">Multi-pass membrane protein</topology>
    </subcellularLocation>
    <subcellularLocation>
        <location evidence="1">Membrane</location>
        <topology evidence="1">Multi-pass membrane protein</topology>
    </subcellularLocation>
</comment>
<evidence type="ECO:0000313" key="9">
    <source>
        <dbReference type="EMBL" id="WGM05567.1"/>
    </source>
</evidence>
<evidence type="ECO:0000313" key="7">
    <source>
        <dbReference type="EMBL" id="QBY45422.1"/>
    </source>
</evidence>
<accession>A0A4P7L8M8</accession>
<evidence type="ECO:0000256" key="6">
    <source>
        <dbReference type="RuleBase" id="RU363041"/>
    </source>
</evidence>
<dbReference type="EMBL" id="CP038613">
    <property type="protein sequence ID" value="QBY45422.1"/>
    <property type="molecule type" value="Genomic_DNA"/>
</dbReference>
<evidence type="ECO:0000313" key="11">
    <source>
        <dbReference type="Proteomes" id="UP001177592"/>
    </source>
</evidence>
<feature type="transmembrane region" description="Helical" evidence="6">
    <location>
        <begin position="239"/>
        <end position="260"/>
    </location>
</feature>
<dbReference type="InterPro" id="IPR051598">
    <property type="entry name" value="TSUP/Inactive_protease-like"/>
</dbReference>
<evidence type="ECO:0000256" key="3">
    <source>
        <dbReference type="ARBA" id="ARBA00022692"/>
    </source>
</evidence>
<dbReference type="PANTHER" id="PTHR43701:SF2">
    <property type="entry name" value="MEMBRANE TRANSPORTER PROTEIN YJNA-RELATED"/>
    <property type="match status" value="1"/>
</dbReference>
<dbReference type="Proteomes" id="UP001177595">
    <property type="component" value="Chromosome"/>
</dbReference>
<feature type="transmembrane region" description="Helical" evidence="6">
    <location>
        <begin position="211"/>
        <end position="233"/>
    </location>
</feature>
<evidence type="ECO:0000256" key="1">
    <source>
        <dbReference type="ARBA" id="ARBA00004141"/>
    </source>
</evidence>
<feature type="transmembrane region" description="Helical" evidence="6">
    <location>
        <begin position="106"/>
        <end position="128"/>
    </location>
</feature>
<dbReference type="PANTHER" id="PTHR43701">
    <property type="entry name" value="MEMBRANE TRANSPORTER PROTEIN MJ0441-RELATED"/>
    <property type="match status" value="1"/>
</dbReference>
<reference evidence="7 10" key="1">
    <citation type="submission" date="2019-03" db="EMBL/GenBank/DDBJ databases">
        <title>Long-read sequencing reveals hyperdense prophage content in a complex bacterial symbiont genome.</title>
        <authorList>
            <person name="Frost C.L."/>
            <person name="Siozios S."/>
            <person name="Nadal-Jimenez P."/>
            <person name="Brockhurst M.A."/>
            <person name="King K.C."/>
            <person name="Darby A.C."/>
            <person name="Hurst G.D.D."/>
        </authorList>
    </citation>
    <scope>NUCLEOTIDE SEQUENCE [LARGE SCALE GENOMIC DNA]</scope>
    <source>
        <strain evidence="7 10">FIN</strain>
    </source>
</reference>
<dbReference type="EMBL" id="CP123523">
    <property type="protein sequence ID" value="WGM05567.1"/>
    <property type="molecule type" value="Genomic_DNA"/>
</dbReference>